<protein>
    <submittedName>
        <fullName evidence="1">Uncharacterized protein</fullName>
    </submittedName>
</protein>
<sequence>MAQPFSTMQHTRLISIIFFLHLCVISNKLHDL</sequence>
<dbReference type="EMBL" id="GGEC01061490">
    <property type="protein sequence ID" value="MBX41974.1"/>
    <property type="molecule type" value="Transcribed_RNA"/>
</dbReference>
<accession>A0A2P2NHP2</accession>
<proteinExistence type="predicted"/>
<name>A0A2P2NHP2_RHIMU</name>
<evidence type="ECO:0000313" key="1">
    <source>
        <dbReference type="EMBL" id="MBX41974.1"/>
    </source>
</evidence>
<organism evidence="1">
    <name type="scientific">Rhizophora mucronata</name>
    <name type="common">Asiatic mangrove</name>
    <dbReference type="NCBI Taxonomy" id="61149"/>
    <lineage>
        <taxon>Eukaryota</taxon>
        <taxon>Viridiplantae</taxon>
        <taxon>Streptophyta</taxon>
        <taxon>Embryophyta</taxon>
        <taxon>Tracheophyta</taxon>
        <taxon>Spermatophyta</taxon>
        <taxon>Magnoliopsida</taxon>
        <taxon>eudicotyledons</taxon>
        <taxon>Gunneridae</taxon>
        <taxon>Pentapetalae</taxon>
        <taxon>rosids</taxon>
        <taxon>fabids</taxon>
        <taxon>Malpighiales</taxon>
        <taxon>Rhizophoraceae</taxon>
        <taxon>Rhizophora</taxon>
    </lineage>
</organism>
<reference evidence="1" key="1">
    <citation type="submission" date="2018-02" db="EMBL/GenBank/DDBJ databases">
        <title>Rhizophora mucronata_Transcriptome.</title>
        <authorList>
            <person name="Meera S.P."/>
            <person name="Sreeshan A."/>
            <person name="Augustine A."/>
        </authorList>
    </citation>
    <scope>NUCLEOTIDE SEQUENCE</scope>
    <source>
        <tissue evidence="1">Leaf</tissue>
    </source>
</reference>
<dbReference type="AlphaFoldDB" id="A0A2P2NHP2"/>